<sequence precursor="true">MKIKKLAKLLFLITPCFFIVTPLPTIMASTNMQDIVVGFSPGQTAKEIILLAISEAHKSIDIAAYSFTSKSIALALVDAQNRGINVRVVADKKSNSSRYTAVTYLTNHHITVKLNEKYAIMHNKFIIIDGHSVETGSFNYTQSAVERNAENVIYLRNCPKISEKYMIEFNRLWQESFYIKPTY</sequence>
<comment type="catalytic activity">
    <reaction evidence="1">
        <text>a 1,2-diacyl-sn-glycero-3-phosphocholine + H2O = a 1,2-diacyl-sn-glycero-3-phosphate + choline + H(+)</text>
        <dbReference type="Rhea" id="RHEA:14445"/>
        <dbReference type="ChEBI" id="CHEBI:15354"/>
        <dbReference type="ChEBI" id="CHEBI:15377"/>
        <dbReference type="ChEBI" id="CHEBI:15378"/>
        <dbReference type="ChEBI" id="CHEBI:57643"/>
        <dbReference type="ChEBI" id="CHEBI:58608"/>
        <dbReference type="EC" id="3.1.4.4"/>
    </reaction>
</comment>
<dbReference type="EC" id="3.1.4.4" evidence="3"/>
<dbReference type="GO" id="GO:0016891">
    <property type="term" value="F:RNA endonuclease activity producing 5'-phosphomonoesters, hydrolytic mechanism"/>
    <property type="evidence" value="ECO:0007669"/>
    <property type="project" value="TreeGrafter"/>
</dbReference>
<protein>
    <recommendedName>
        <fullName evidence="3">phospholipase D</fullName>
        <ecNumber evidence="3">3.1.4.4</ecNumber>
    </recommendedName>
</protein>
<keyword evidence="5" id="KW-0442">Lipid degradation</keyword>
<dbReference type="InterPro" id="IPR025202">
    <property type="entry name" value="PLD-like_dom"/>
</dbReference>
<name>A0A451D524_9GAMM</name>
<dbReference type="InterPro" id="IPR001736">
    <property type="entry name" value="PLipase_D/transphosphatidylase"/>
</dbReference>
<dbReference type="Proteomes" id="UP000294338">
    <property type="component" value="Plasmid pbiothi"/>
</dbReference>
<geneLocation type="plasmid" evidence="8">
    <name>pBioThi</name>
</geneLocation>
<proteinExistence type="inferred from homology"/>
<comment type="similarity">
    <text evidence="2">Belongs to the phospholipase D family.</text>
</comment>
<organism evidence="8 9">
    <name type="scientific">Candidatus Erwinia haradaeae</name>
    <dbReference type="NCBI Taxonomy" id="1922217"/>
    <lineage>
        <taxon>Bacteria</taxon>
        <taxon>Pseudomonadati</taxon>
        <taxon>Pseudomonadota</taxon>
        <taxon>Gammaproteobacteria</taxon>
        <taxon>Enterobacterales</taxon>
        <taxon>Erwiniaceae</taxon>
        <taxon>Erwinia</taxon>
    </lineage>
</organism>
<dbReference type="PANTHER" id="PTHR43856:SF1">
    <property type="entry name" value="MITOCHONDRIAL CARDIOLIPIN HYDROLASE"/>
    <property type="match status" value="1"/>
</dbReference>
<evidence type="ECO:0000256" key="6">
    <source>
        <dbReference type="ARBA" id="ARBA00023098"/>
    </source>
</evidence>
<dbReference type="InterPro" id="IPR051406">
    <property type="entry name" value="PLD_domain"/>
</dbReference>
<keyword evidence="6" id="KW-0443">Lipid metabolism</keyword>
<dbReference type="EMBL" id="LR217706">
    <property type="protein sequence ID" value="VFP80831.1"/>
    <property type="molecule type" value="Genomic_DNA"/>
</dbReference>
<feature type="domain" description="PLD phosphodiesterase" evidence="7">
    <location>
        <begin position="117"/>
        <end position="144"/>
    </location>
</feature>
<gene>
    <name evidence="8" type="ORF">ERCISPPS3390_665</name>
</gene>
<dbReference type="RefSeq" id="WP_197095422.1">
    <property type="nucleotide sequence ID" value="NZ_LR217706.1"/>
</dbReference>
<dbReference type="SMART" id="SM00155">
    <property type="entry name" value="PLDc"/>
    <property type="match status" value="1"/>
</dbReference>
<evidence type="ECO:0000256" key="2">
    <source>
        <dbReference type="ARBA" id="ARBA00008664"/>
    </source>
</evidence>
<dbReference type="GO" id="GO:0004630">
    <property type="term" value="F:phospholipase D activity"/>
    <property type="evidence" value="ECO:0007669"/>
    <property type="project" value="UniProtKB-EC"/>
</dbReference>
<dbReference type="SUPFAM" id="SSF56024">
    <property type="entry name" value="Phospholipase D/nuclease"/>
    <property type="match status" value="1"/>
</dbReference>
<evidence type="ECO:0000256" key="4">
    <source>
        <dbReference type="ARBA" id="ARBA00022801"/>
    </source>
</evidence>
<dbReference type="AlphaFoldDB" id="A0A451D524"/>
<reference evidence="8 9" key="1">
    <citation type="submission" date="2019-02" db="EMBL/GenBank/DDBJ databases">
        <authorList>
            <person name="Manzano-Marin A."/>
            <person name="Manzano-Marin A."/>
        </authorList>
    </citation>
    <scope>NUCLEOTIDE SEQUENCE [LARGE SCALE GENOMIC DNA]</scope>
    <source>
        <strain evidence="8 9">ErCisplendens/pseudotsugae</strain>
        <plasmid evidence="9">pbiothi</plasmid>
    </source>
</reference>
<dbReference type="Pfam" id="PF13091">
    <property type="entry name" value="PLDc_2"/>
    <property type="match status" value="1"/>
</dbReference>
<dbReference type="GO" id="GO:0016042">
    <property type="term" value="P:lipid catabolic process"/>
    <property type="evidence" value="ECO:0007669"/>
    <property type="project" value="UniProtKB-KW"/>
</dbReference>
<dbReference type="CDD" id="cd09170">
    <property type="entry name" value="PLDc_Nuc"/>
    <property type="match status" value="1"/>
</dbReference>
<evidence type="ECO:0000256" key="3">
    <source>
        <dbReference type="ARBA" id="ARBA00012027"/>
    </source>
</evidence>
<keyword evidence="8" id="KW-0614">Plasmid</keyword>
<keyword evidence="4" id="KW-0378">Hydrolase</keyword>
<evidence type="ECO:0000313" key="9">
    <source>
        <dbReference type="Proteomes" id="UP000294338"/>
    </source>
</evidence>
<dbReference type="Gene3D" id="3.30.870.10">
    <property type="entry name" value="Endonuclease Chain A"/>
    <property type="match status" value="1"/>
</dbReference>
<dbReference type="PROSITE" id="PS50035">
    <property type="entry name" value="PLD"/>
    <property type="match status" value="1"/>
</dbReference>
<dbReference type="GO" id="GO:0006793">
    <property type="term" value="P:phosphorus metabolic process"/>
    <property type="evidence" value="ECO:0007669"/>
    <property type="project" value="UniProtKB-ARBA"/>
</dbReference>
<evidence type="ECO:0000259" key="7">
    <source>
        <dbReference type="PROSITE" id="PS50035"/>
    </source>
</evidence>
<evidence type="ECO:0000256" key="1">
    <source>
        <dbReference type="ARBA" id="ARBA00000798"/>
    </source>
</evidence>
<evidence type="ECO:0000313" key="8">
    <source>
        <dbReference type="EMBL" id="VFP80831.1"/>
    </source>
</evidence>
<accession>A0A451D524</accession>
<dbReference type="PANTHER" id="PTHR43856">
    <property type="entry name" value="CARDIOLIPIN HYDROLASE"/>
    <property type="match status" value="1"/>
</dbReference>
<evidence type="ECO:0000256" key="5">
    <source>
        <dbReference type="ARBA" id="ARBA00022963"/>
    </source>
</evidence>